<evidence type="ECO:0000313" key="9">
    <source>
        <dbReference type="Proteomes" id="UP001576776"/>
    </source>
</evidence>
<evidence type="ECO:0000256" key="4">
    <source>
        <dbReference type="SAM" id="MobiDB-lite"/>
    </source>
</evidence>
<dbReference type="InterPro" id="IPR051909">
    <property type="entry name" value="MFP_Cation_Efflux"/>
</dbReference>
<name>A0ABV4YCG6_9CYAN</name>
<feature type="domain" description="CzcB-like C-terminal circularly permuted SH3-like" evidence="7">
    <location>
        <begin position="412"/>
        <end position="465"/>
    </location>
</feature>
<evidence type="ECO:0000256" key="3">
    <source>
        <dbReference type="SAM" id="Coils"/>
    </source>
</evidence>
<dbReference type="RefSeq" id="WP_330220740.1">
    <property type="nucleotide sequence ID" value="NZ_JBHFNS010000042.1"/>
</dbReference>
<feature type="transmembrane region" description="Helical" evidence="5">
    <location>
        <begin position="509"/>
        <end position="533"/>
    </location>
</feature>
<dbReference type="SUPFAM" id="SSF111369">
    <property type="entry name" value="HlyD-like secretion proteins"/>
    <property type="match status" value="1"/>
</dbReference>
<feature type="coiled-coil region" evidence="3">
    <location>
        <begin position="231"/>
        <end position="267"/>
    </location>
</feature>
<protein>
    <submittedName>
        <fullName evidence="8">Efflux RND transporter periplasmic adaptor subunit</fullName>
    </submittedName>
</protein>
<dbReference type="PANTHER" id="PTHR30097">
    <property type="entry name" value="CATION EFFLUX SYSTEM PROTEIN CUSB"/>
    <property type="match status" value="1"/>
</dbReference>
<gene>
    <name evidence="8" type="ORF">ACE1B6_09965</name>
</gene>
<evidence type="ECO:0000256" key="2">
    <source>
        <dbReference type="ARBA" id="ARBA00022448"/>
    </source>
</evidence>
<comment type="caution">
    <text evidence="8">The sequence shown here is derived from an EMBL/GenBank/DDBJ whole genome shotgun (WGS) entry which is preliminary data.</text>
</comment>
<evidence type="ECO:0000313" key="8">
    <source>
        <dbReference type="EMBL" id="MFB2935595.1"/>
    </source>
</evidence>
<keyword evidence="3" id="KW-0175">Coiled coil</keyword>
<evidence type="ECO:0000256" key="5">
    <source>
        <dbReference type="SAM" id="Phobius"/>
    </source>
</evidence>
<accession>A0ABV4YCG6</accession>
<evidence type="ECO:0000259" key="7">
    <source>
        <dbReference type="Pfam" id="PF25975"/>
    </source>
</evidence>
<dbReference type="Gene3D" id="2.40.30.170">
    <property type="match status" value="1"/>
</dbReference>
<dbReference type="Pfam" id="PF25975">
    <property type="entry name" value="CzcB_C"/>
    <property type="match status" value="1"/>
</dbReference>
<dbReference type="InterPro" id="IPR058792">
    <property type="entry name" value="Beta-barrel_RND_2"/>
</dbReference>
<keyword evidence="9" id="KW-1185">Reference proteome</keyword>
<dbReference type="Pfam" id="PF25954">
    <property type="entry name" value="Beta-barrel_RND_2"/>
    <property type="match status" value="1"/>
</dbReference>
<dbReference type="PRINTS" id="PR01490">
    <property type="entry name" value="RTXTOXIND"/>
</dbReference>
<keyword evidence="5" id="KW-0472">Membrane</keyword>
<organism evidence="8 9">
    <name type="scientific">Floridaenema fluviatile BLCC-F154</name>
    <dbReference type="NCBI Taxonomy" id="3153640"/>
    <lineage>
        <taxon>Bacteria</taxon>
        <taxon>Bacillati</taxon>
        <taxon>Cyanobacteriota</taxon>
        <taxon>Cyanophyceae</taxon>
        <taxon>Oscillatoriophycideae</taxon>
        <taxon>Aerosakkonematales</taxon>
        <taxon>Aerosakkonemataceae</taxon>
        <taxon>Floridanema</taxon>
        <taxon>Floridanema fluviatile</taxon>
    </lineage>
</organism>
<keyword evidence="2" id="KW-0813">Transport</keyword>
<dbReference type="InterPro" id="IPR006143">
    <property type="entry name" value="RND_pump_MFP"/>
</dbReference>
<feature type="coiled-coil region" evidence="3">
    <location>
        <begin position="154"/>
        <end position="206"/>
    </location>
</feature>
<dbReference type="PANTHER" id="PTHR30097:SF4">
    <property type="entry name" value="SLR6042 PROTEIN"/>
    <property type="match status" value="1"/>
</dbReference>
<evidence type="ECO:0000259" key="6">
    <source>
        <dbReference type="Pfam" id="PF25954"/>
    </source>
</evidence>
<feature type="transmembrane region" description="Helical" evidence="5">
    <location>
        <begin position="30"/>
        <end position="53"/>
    </location>
</feature>
<reference evidence="8 9" key="1">
    <citation type="submission" date="2024-09" db="EMBL/GenBank/DDBJ databases">
        <title>Floridaenema gen nov. (Aerosakkonemataceae, Aerosakkonematales ord. nov., Cyanobacteria) from benthic tropical and subtropical fresh waters, with the description of four new species.</title>
        <authorList>
            <person name="Moretto J.A."/>
            <person name="Berthold D.E."/>
            <person name="Lefler F.W."/>
            <person name="Huang I.-S."/>
            <person name="Laughinghouse H. IV."/>
        </authorList>
    </citation>
    <scope>NUCLEOTIDE SEQUENCE [LARGE SCALE GENOMIC DNA]</scope>
    <source>
        <strain evidence="8 9">BLCC-F154</strain>
    </source>
</reference>
<dbReference type="InterPro" id="IPR058649">
    <property type="entry name" value="CzcB_C"/>
</dbReference>
<comment type="similarity">
    <text evidence="1">Belongs to the membrane fusion protein (MFP) (TC 8.A.1) family.</text>
</comment>
<dbReference type="Gene3D" id="1.10.287.470">
    <property type="entry name" value="Helix hairpin bin"/>
    <property type="match status" value="1"/>
</dbReference>
<proteinExistence type="inferred from homology"/>
<dbReference type="NCBIfam" id="TIGR01730">
    <property type="entry name" value="RND_mfp"/>
    <property type="match status" value="1"/>
</dbReference>
<feature type="region of interest" description="Disordered" evidence="4">
    <location>
        <begin position="477"/>
        <end position="502"/>
    </location>
</feature>
<evidence type="ECO:0000256" key="1">
    <source>
        <dbReference type="ARBA" id="ARBA00009477"/>
    </source>
</evidence>
<keyword evidence="5" id="KW-1133">Transmembrane helix</keyword>
<feature type="domain" description="CusB-like beta-barrel" evidence="6">
    <location>
        <begin position="329"/>
        <end position="402"/>
    </location>
</feature>
<dbReference type="Proteomes" id="UP001576776">
    <property type="component" value="Unassembled WGS sequence"/>
</dbReference>
<dbReference type="Gene3D" id="2.40.420.20">
    <property type="match status" value="1"/>
</dbReference>
<keyword evidence="5" id="KW-0812">Transmembrane</keyword>
<sequence length="583" mass="62203">MPTFQHNATSLGTQGHFLMMRYSYRSQSPVPLGIVPGAVLSLILLTAPAAVLAHAGHGNEFQGGSEASQAAGAIQVDAETAKRLGIKVEPVKRQQLAVGIKTTGQIETLPNKQVEVTTPIASAKVVELLVEPGAYVKAGQPVAVVSAADLVELRVTSQEKLAEGQADLQQAQANLNLARQNYERFSQIAAAEIAEARSKLAFAQERYDKDQLLATQGALPRRQALESQTQLIQAKADLTKANSRREVLEAEAQLKRAQSAVQVAQSRIRLSNATYQTRLQQLGSRANDKGLVTVTAPISGKVSDREVTLGQSFEDAGGKLMTIVNDSRVFATANIYEKDLDKVKMGQRVSVKVASVPNQTFTGQIAVIGSVVEGETRVVPVKAELGNSGGVLKPGMFAELEVLTERSQTAILAISSSAVVEANGKKTVYVQNGNAYQAVEVTLGQTSGDMVEVKSGLFEGDLIVTGRATQLYAQSLRGGSKAPGGEHNEGEAKQAPSPETNSAQNIGQLPWWLVLPAGGAIASGIFFIGLWAGRRQRRVLPARDSGSSASIYEPEIYLNNSKHPTLSRSSLRVAEHEEPHQPN</sequence>
<dbReference type="Gene3D" id="2.40.50.100">
    <property type="match status" value="1"/>
</dbReference>
<dbReference type="EMBL" id="JBHFNS010000042">
    <property type="protein sequence ID" value="MFB2935595.1"/>
    <property type="molecule type" value="Genomic_DNA"/>
</dbReference>